<evidence type="ECO:0000313" key="14">
    <source>
        <dbReference type="Proteomes" id="UP000253740"/>
    </source>
</evidence>
<evidence type="ECO:0000256" key="10">
    <source>
        <dbReference type="ARBA" id="ARBA00048552"/>
    </source>
</evidence>
<organism evidence="13">
    <name type="scientific">Mizugakiibacter sediminis</name>
    <dbReference type="NCBI Taxonomy" id="1475481"/>
    <lineage>
        <taxon>Bacteria</taxon>
        <taxon>Pseudomonadati</taxon>
        <taxon>Pseudomonadota</taxon>
        <taxon>Gammaproteobacteria</taxon>
        <taxon>Lysobacterales</taxon>
        <taxon>Rhodanobacteraceae</taxon>
        <taxon>Mizugakiibacter</taxon>
    </lineage>
</organism>
<keyword evidence="6 11" id="KW-0548">Nucleotidyltransferase</keyword>
<dbReference type="SUPFAM" id="SSF63562">
    <property type="entry name" value="RPB6/omega subunit-like"/>
    <property type="match status" value="1"/>
</dbReference>
<dbReference type="InterPro" id="IPR036161">
    <property type="entry name" value="RPB6/omega-like_sf"/>
</dbReference>
<name>A0A0K8QNX9_9GAMM</name>
<dbReference type="HOGENOM" id="CLU_125406_5_3_6"/>
<comment type="function">
    <text evidence="11">Promotes RNA polymerase assembly. Latches the N- and C-terminal regions of the beta' subunit thereby facilitating its interaction with the beta and alpha subunits.</text>
</comment>
<dbReference type="EC" id="2.7.7.6" evidence="2 11"/>
<dbReference type="InterPro" id="IPR006110">
    <property type="entry name" value="Pol_omega/Rpo6/RPB6"/>
</dbReference>
<evidence type="ECO:0000256" key="7">
    <source>
        <dbReference type="ARBA" id="ARBA00023163"/>
    </source>
</evidence>
<dbReference type="RefSeq" id="WP_062536516.1">
    <property type="nucleotide sequence ID" value="NZ_DF970189.1"/>
</dbReference>
<gene>
    <name evidence="11" type="primary">rpoZ</name>
    <name evidence="12" type="ORF">MBSD_1920</name>
    <name evidence="13" type="ORF">MBSD_n1424</name>
</gene>
<dbReference type="STRING" id="1475481.GCA_000953855_01449"/>
<dbReference type="Pfam" id="PF01192">
    <property type="entry name" value="RNA_pol_Rpb6"/>
    <property type="match status" value="1"/>
</dbReference>
<evidence type="ECO:0000256" key="3">
    <source>
        <dbReference type="ARBA" id="ARBA00013725"/>
    </source>
</evidence>
<proteinExistence type="inferred from homology"/>
<dbReference type="GO" id="GO:0000428">
    <property type="term" value="C:DNA-directed RNA polymerase complex"/>
    <property type="evidence" value="ECO:0007669"/>
    <property type="project" value="UniProtKB-KW"/>
</dbReference>
<evidence type="ECO:0000256" key="11">
    <source>
        <dbReference type="HAMAP-Rule" id="MF_00366"/>
    </source>
</evidence>
<dbReference type="HAMAP" id="MF_00366">
    <property type="entry name" value="RNApol_bact_RpoZ"/>
    <property type="match status" value="1"/>
</dbReference>
<comment type="subunit">
    <text evidence="11">The RNAP catalytic core consists of 2 alpha, 1 beta, 1 beta' and 1 omega subunit. When a sigma factor is associated with the core the holoenzyme is formed, which can initiate transcription.</text>
</comment>
<dbReference type="SMART" id="SM01409">
    <property type="entry name" value="RNA_pol_Rpb6"/>
    <property type="match status" value="1"/>
</dbReference>
<comment type="similarity">
    <text evidence="1 11">Belongs to the RNA polymerase subunit omega family.</text>
</comment>
<evidence type="ECO:0000256" key="4">
    <source>
        <dbReference type="ARBA" id="ARBA00022478"/>
    </source>
</evidence>
<sequence>MARITVEDCLEVVDNRFELVLMATKRARQLAKGAEPRVEANNDKPTVLALREIAARSVDNALIEEIDRVERERAEREALEWAAAEVDDDLSKGGDDL</sequence>
<reference evidence="13" key="2">
    <citation type="submission" date="2015-08" db="EMBL/GenBank/DDBJ databases">
        <title>Complete DNA Sequence of Pseudomonas syringae pv. actinidiae, the Causal Agent of Kiwifruit Canker Disease.</title>
        <authorList>
            <person name="Rikkerink E.H.A."/>
            <person name="Fineran P.C."/>
        </authorList>
    </citation>
    <scope>NUCLEOTIDE SEQUENCE</scope>
    <source>
        <strain evidence="13">SkMP5</strain>
    </source>
</reference>
<dbReference type="PANTHER" id="PTHR34476">
    <property type="entry name" value="DNA-DIRECTED RNA POLYMERASE SUBUNIT OMEGA"/>
    <property type="match status" value="1"/>
</dbReference>
<dbReference type="GO" id="GO:0003677">
    <property type="term" value="F:DNA binding"/>
    <property type="evidence" value="ECO:0007669"/>
    <property type="project" value="UniProtKB-UniRule"/>
</dbReference>
<dbReference type="EMBL" id="DF952380">
    <property type="protein sequence ID" value="GAN45373.1"/>
    <property type="molecule type" value="Genomic_DNA"/>
</dbReference>
<dbReference type="OrthoDB" id="9796300at2"/>
<accession>A0A0K8QNX9</accession>
<comment type="catalytic activity">
    <reaction evidence="10 11">
        <text>RNA(n) + a ribonucleoside 5'-triphosphate = RNA(n+1) + diphosphate</text>
        <dbReference type="Rhea" id="RHEA:21248"/>
        <dbReference type="Rhea" id="RHEA-COMP:14527"/>
        <dbReference type="Rhea" id="RHEA-COMP:17342"/>
        <dbReference type="ChEBI" id="CHEBI:33019"/>
        <dbReference type="ChEBI" id="CHEBI:61557"/>
        <dbReference type="ChEBI" id="CHEBI:140395"/>
        <dbReference type="EC" id="2.7.7.6"/>
    </reaction>
</comment>
<keyword evidence="4 11" id="KW-0240">DNA-directed RNA polymerase</keyword>
<evidence type="ECO:0000256" key="2">
    <source>
        <dbReference type="ARBA" id="ARBA00012418"/>
    </source>
</evidence>
<dbReference type="EMBL" id="DF970189">
    <property type="protein sequence ID" value="GAP66122.1"/>
    <property type="molecule type" value="Genomic_DNA"/>
</dbReference>
<dbReference type="AlphaFoldDB" id="A0A0K8QNX9"/>
<dbReference type="NCBIfam" id="TIGR00690">
    <property type="entry name" value="rpoZ"/>
    <property type="match status" value="1"/>
</dbReference>
<evidence type="ECO:0000256" key="5">
    <source>
        <dbReference type="ARBA" id="ARBA00022679"/>
    </source>
</evidence>
<dbReference type="Gene3D" id="3.90.940.10">
    <property type="match status" value="1"/>
</dbReference>
<dbReference type="PANTHER" id="PTHR34476:SF1">
    <property type="entry name" value="DNA-DIRECTED RNA POLYMERASE SUBUNIT OMEGA"/>
    <property type="match status" value="1"/>
</dbReference>
<keyword evidence="7 11" id="KW-0804">Transcription</keyword>
<keyword evidence="5 11" id="KW-0808">Transferase</keyword>
<reference evidence="12" key="1">
    <citation type="submission" date="2015-03" db="EMBL/GenBank/DDBJ databases">
        <title>Draft genome sequence of Mizugakiibacter sediminis skMP5.</title>
        <authorList>
            <person name="Watanabe T."/>
            <person name="Kojima H."/>
            <person name="Fukui M."/>
        </authorList>
    </citation>
    <scope>NUCLEOTIDE SEQUENCE</scope>
    <source>
        <strain evidence="12">SkMP5</strain>
    </source>
</reference>
<keyword evidence="14" id="KW-1185">Reference proteome</keyword>
<evidence type="ECO:0000256" key="6">
    <source>
        <dbReference type="ARBA" id="ARBA00022695"/>
    </source>
</evidence>
<protein>
    <recommendedName>
        <fullName evidence="3 11">DNA-directed RNA polymerase subunit omega</fullName>
        <shortName evidence="11">RNAP omega subunit</shortName>
        <ecNumber evidence="2 11">2.7.7.6</ecNumber>
    </recommendedName>
    <alternativeName>
        <fullName evidence="9 11">RNA polymerase omega subunit</fullName>
    </alternativeName>
    <alternativeName>
        <fullName evidence="8 11">Transcriptase subunit omega</fullName>
    </alternativeName>
</protein>
<evidence type="ECO:0000256" key="9">
    <source>
        <dbReference type="ARBA" id="ARBA00030998"/>
    </source>
</evidence>
<evidence type="ECO:0000313" key="13">
    <source>
        <dbReference type="EMBL" id="GAP66122.1"/>
    </source>
</evidence>
<evidence type="ECO:0000256" key="1">
    <source>
        <dbReference type="ARBA" id="ARBA00006711"/>
    </source>
</evidence>
<dbReference type="InterPro" id="IPR003716">
    <property type="entry name" value="DNA-dir_RNA_pol_omega"/>
</dbReference>
<dbReference type="Proteomes" id="UP000253740">
    <property type="component" value="Unassembled WGS sequence"/>
</dbReference>
<dbReference type="GO" id="GO:0003899">
    <property type="term" value="F:DNA-directed RNA polymerase activity"/>
    <property type="evidence" value="ECO:0007669"/>
    <property type="project" value="UniProtKB-UniRule"/>
</dbReference>
<dbReference type="GO" id="GO:0006351">
    <property type="term" value="P:DNA-templated transcription"/>
    <property type="evidence" value="ECO:0007669"/>
    <property type="project" value="UniProtKB-UniRule"/>
</dbReference>
<evidence type="ECO:0000256" key="8">
    <source>
        <dbReference type="ARBA" id="ARBA00029924"/>
    </source>
</evidence>
<evidence type="ECO:0000313" key="12">
    <source>
        <dbReference type="EMBL" id="GAN45373.1"/>
    </source>
</evidence>